<gene>
    <name evidence="2" type="ORF">HXZ27_13165</name>
</gene>
<protein>
    <submittedName>
        <fullName evidence="2">Nuclear transport factor 2 family protein</fullName>
    </submittedName>
</protein>
<evidence type="ECO:0000313" key="3">
    <source>
        <dbReference type="Proteomes" id="UP000509335"/>
    </source>
</evidence>
<dbReference type="InterPro" id="IPR032710">
    <property type="entry name" value="NTF2-like_dom_sf"/>
</dbReference>
<dbReference type="AlphaFoldDB" id="A0A7H8XJT3"/>
<dbReference type="InterPro" id="IPR037401">
    <property type="entry name" value="SnoaL-like"/>
</dbReference>
<evidence type="ECO:0000313" key="2">
    <source>
        <dbReference type="EMBL" id="QLD25044.1"/>
    </source>
</evidence>
<reference evidence="2 3" key="1">
    <citation type="submission" date="2020-07" db="EMBL/GenBank/DDBJ databases">
        <title>A bifunctional nitrone conjugated secondary metabolite targeting the ribosome.</title>
        <authorList>
            <person name="Limbrick E.M."/>
            <person name="Graf M."/>
            <person name="Derewacz D.K."/>
            <person name="Nguyen F."/>
            <person name="Spraggins J.M."/>
            <person name="Wieland M."/>
            <person name="Ynigez-Gutierrez A.E."/>
            <person name="Reisman B.J."/>
            <person name="Zinshteyn B."/>
            <person name="McCulloch K."/>
            <person name="Iverson T.M."/>
            <person name="Green R."/>
            <person name="Wilson D.N."/>
            <person name="Bachmann B.O."/>
        </authorList>
    </citation>
    <scope>NUCLEOTIDE SEQUENCE [LARGE SCALE GENOMIC DNA]</scope>
    <source>
        <strain evidence="3">aurantiaca</strain>
    </source>
</reference>
<accession>A0A7H8XJT3</accession>
<organism evidence="2 3">
    <name type="scientific">Micromonospora carbonacea</name>
    <dbReference type="NCBI Taxonomy" id="47853"/>
    <lineage>
        <taxon>Bacteria</taxon>
        <taxon>Bacillati</taxon>
        <taxon>Actinomycetota</taxon>
        <taxon>Actinomycetes</taxon>
        <taxon>Micromonosporales</taxon>
        <taxon>Micromonosporaceae</taxon>
        <taxon>Micromonospora</taxon>
    </lineage>
</organism>
<dbReference type="Gene3D" id="3.10.450.50">
    <property type="match status" value="1"/>
</dbReference>
<feature type="domain" description="SnoaL-like" evidence="1">
    <location>
        <begin position="13"/>
        <end position="115"/>
    </location>
</feature>
<sequence length="132" mass="14888">MTTDLEPGVTELLRRLYASFNARDIDDIVTVLSPEVDWPNMIDGVRATGPAAVREYWRRQFDSIDPRVEPRAITPEPDGRICVEVHQVVRTLDGEVLADQMVHHLYTIRGGLVERMDVRAPGGPWPTPTSLQ</sequence>
<proteinExistence type="predicted"/>
<dbReference type="KEGG" id="mcab:HXZ27_13165"/>
<dbReference type="Proteomes" id="UP000509335">
    <property type="component" value="Chromosome"/>
</dbReference>
<dbReference type="Pfam" id="PF12680">
    <property type="entry name" value="SnoaL_2"/>
    <property type="match status" value="1"/>
</dbReference>
<name>A0A7H8XJT3_9ACTN</name>
<dbReference type="EMBL" id="CP058322">
    <property type="protein sequence ID" value="QLD25044.1"/>
    <property type="molecule type" value="Genomic_DNA"/>
</dbReference>
<evidence type="ECO:0000259" key="1">
    <source>
        <dbReference type="Pfam" id="PF12680"/>
    </source>
</evidence>
<dbReference type="SUPFAM" id="SSF54427">
    <property type="entry name" value="NTF2-like"/>
    <property type="match status" value="1"/>
</dbReference>